<name>A0A6A5R4K0_9PLEO</name>
<reference evidence="1" key="1">
    <citation type="journal article" date="2020" name="Stud. Mycol.">
        <title>101 Dothideomycetes genomes: a test case for predicting lifestyles and emergence of pathogens.</title>
        <authorList>
            <person name="Haridas S."/>
            <person name="Albert R."/>
            <person name="Binder M."/>
            <person name="Bloem J."/>
            <person name="Labutti K."/>
            <person name="Salamov A."/>
            <person name="Andreopoulos B."/>
            <person name="Baker S."/>
            <person name="Barry K."/>
            <person name="Bills G."/>
            <person name="Bluhm B."/>
            <person name="Cannon C."/>
            <person name="Castanera R."/>
            <person name="Culley D."/>
            <person name="Daum C."/>
            <person name="Ezra D."/>
            <person name="Gonzalez J."/>
            <person name="Henrissat B."/>
            <person name="Kuo A."/>
            <person name="Liang C."/>
            <person name="Lipzen A."/>
            <person name="Lutzoni F."/>
            <person name="Magnuson J."/>
            <person name="Mondo S."/>
            <person name="Nolan M."/>
            <person name="Ohm R."/>
            <person name="Pangilinan J."/>
            <person name="Park H.-J."/>
            <person name="Ramirez L."/>
            <person name="Alfaro M."/>
            <person name="Sun H."/>
            <person name="Tritt A."/>
            <person name="Yoshinaga Y."/>
            <person name="Zwiers L.-H."/>
            <person name="Turgeon B."/>
            <person name="Goodwin S."/>
            <person name="Spatafora J."/>
            <person name="Crous P."/>
            <person name="Grigoriev I."/>
        </authorList>
    </citation>
    <scope>NUCLEOTIDE SEQUENCE</scope>
    <source>
        <strain evidence="1">CBS 183.55</strain>
    </source>
</reference>
<organism evidence="1 2">
    <name type="scientific">Didymella exigua CBS 183.55</name>
    <dbReference type="NCBI Taxonomy" id="1150837"/>
    <lineage>
        <taxon>Eukaryota</taxon>
        <taxon>Fungi</taxon>
        <taxon>Dikarya</taxon>
        <taxon>Ascomycota</taxon>
        <taxon>Pezizomycotina</taxon>
        <taxon>Dothideomycetes</taxon>
        <taxon>Pleosporomycetidae</taxon>
        <taxon>Pleosporales</taxon>
        <taxon>Pleosporineae</taxon>
        <taxon>Didymellaceae</taxon>
        <taxon>Didymella</taxon>
    </lineage>
</organism>
<gene>
    <name evidence="1" type="ORF">M421DRAFT_410134</name>
</gene>
<dbReference type="EMBL" id="ML979020">
    <property type="protein sequence ID" value="KAF1922612.1"/>
    <property type="molecule type" value="Genomic_DNA"/>
</dbReference>
<protein>
    <submittedName>
        <fullName evidence="1">Uncharacterized protein</fullName>
    </submittedName>
</protein>
<dbReference type="RefSeq" id="XP_033442865.1">
    <property type="nucleotide sequence ID" value="XM_033590379.1"/>
</dbReference>
<evidence type="ECO:0000313" key="1">
    <source>
        <dbReference type="EMBL" id="KAF1922612.1"/>
    </source>
</evidence>
<dbReference type="AlphaFoldDB" id="A0A6A5R4K0"/>
<proteinExistence type="predicted"/>
<accession>A0A6A5R4K0</accession>
<dbReference type="GeneID" id="54348044"/>
<dbReference type="Proteomes" id="UP000800082">
    <property type="component" value="Unassembled WGS sequence"/>
</dbReference>
<keyword evidence="2" id="KW-1185">Reference proteome</keyword>
<evidence type="ECO:0000313" key="2">
    <source>
        <dbReference type="Proteomes" id="UP000800082"/>
    </source>
</evidence>
<sequence length="99" mass="11264">MLTVGVPLLVERWTRLHCPLSGGKEQQLLSRCASHQVCNFLQMRSHVLAHGNYVRKSVFTSNSHSHTPGWRTTTEYLGVVYSNTERLRKSSIISKVIEL</sequence>